<dbReference type="NCBIfam" id="NF041742">
    <property type="entry name" value="WGxxGxxG_fam"/>
    <property type="match status" value="1"/>
</dbReference>
<keyword evidence="4" id="KW-1185">Reference proteome</keyword>
<organism evidence="3 4">
    <name type="scientific">Thermobacillus xylanilyticus</name>
    <dbReference type="NCBI Taxonomy" id="76633"/>
    <lineage>
        <taxon>Bacteria</taxon>
        <taxon>Bacillati</taxon>
        <taxon>Bacillota</taxon>
        <taxon>Bacilli</taxon>
        <taxon>Bacillales</taxon>
        <taxon>Paenibacillaceae</taxon>
        <taxon>Thermobacillus</taxon>
    </lineage>
</organism>
<dbReference type="RefSeq" id="WP_244860506.1">
    <property type="nucleotide sequence ID" value="NZ_CAJRAY010000038.1"/>
</dbReference>
<feature type="chain" id="PRO_5047396199" description="MYXO-CTERM domain-containing protein" evidence="2">
    <location>
        <begin position="25"/>
        <end position="140"/>
    </location>
</feature>
<dbReference type="NCBIfam" id="NF038039">
    <property type="entry name" value="WGxxGxxG-CTERM"/>
    <property type="match status" value="1"/>
</dbReference>
<comment type="caution">
    <text evidence="3">The sequence shown here is derived from an EMBL/GenBank/DDBJ whole genome shotgun (WGS) entry which is preliminary data.</text>
</comment>
<evidence type="ECO:0000256" key="2">
    <source>
        <dbReference type="SAM" id="SignalP"/>
    </source>
</evidence>
<protein>
    <recommendedName>
        <fullName evidence="5">MYXO-CTERM domain-containing protein</fullName>
    </recommendedName>
</protein>
<evidence type="ECO:0000256" key="1">
    <source>
        <dbReference type="SAM" id="MobiDB-lite"/>
    </source>
</evidence>
<feature type="compositionally biased region" description="Polar residues" evidence="1">
    <location>
        <begin position="29"/>
        <end position="54"/>
    </location>
</feature>
<feature type="signal peptide" evidence="2">
    <location>
        <begin position="1"/>
        <end position="24"/>
    </location>
</feature>
<gene>
    <name evidence="3" type="primary">txxe 1142</name>
    <name evidence="3" type="ORF">TXXE_08115</name>
</gene>
<dbReference type="EMBL" id="CAJRAY010000038">
    <property type="protein sequence ID" value="CAG5084753.1"/>
    <property type="molecule type" value="Genomic_DNA"/>
</dbReference>
<sequence length="140" mass="15071">MRRTLKGAVAATALMLALSSPVFAEGGVNSSTGKGHTSAYTGTGVNKSGTSGYTNRMMEDPATTNFMDNDRNFRRNNVNGDNNGLIDRTVRGTERMVRGTERTVRAAATDNNNDFDWGWLGLLGLIGLAGLRGRNRETGR</sequence>
<proteinExistence type="predicted"/>
<evidence type="ECO:0000313" key="4">
    <source>
        <dbReference type="Proteomes" id="UP000681526"/>
    </source>
</evidence>
<keyword evidence="2" id="KW-0732">Signal</keyword>
<evidence type="ECO:0000313" key="3">
    <source>
        <dbReference type="EMBL" id="CAG5084753.1"/>
    </source>
</evidence>
<evidence type="ECO:0008006" key="5">
    <source>
        <dbReference type="Google" id="ProtNLM"/>
    </source>
</evidence>
<name>A0ABN7RWF3_THEXY</name>
<dbReference type="Proteomes" id="UP000681526">
    <property type="component" value="Unassembled WGS sequence"/>
</dbReference>
<feature type="region of interest" description="Disordered" evidence="1">
    <location>
        <begin position="29"/>
        <end position="55"/>
    </location>
</feature>
<accession>A0ABN7RWF3</accession>
<reference evidence="3 4" key="1">
    <citation type="submission" date="2021-04" db="EMBL/GenBank/DDBJ databases">
        <authorList>
            <person name="Rakotoarivonina H."/>
        </authorList>
    </citation>
    <scope>NUCLEOTIDE SEQUENCE [LARGE SCALE GENOMIC DNA]</scope>
    <source>
        <strain evidence="3 4">XE</strain>
    </source>
</reference>